<feature type="transmembrane region" description="Helical" evidence="5">
    <location>
        <begin position="237"/>
        <end position="255"/>
    </location>
</feature>
<evidence type="ECO:0000313" key="8">
    <source>
        <dbReference type="Proteomes" id="UP000683000"/>
    </source>
</evidence>
<dbReference type="InterPro" id="IPR024072">
    <property type="entry name" value="DHFR-like_dom_sf"/>
</dbReference>
<reference evidence="7" key="1">
    <citation type="submission" date="2021-03" db="EMBL/GenBank/DDBJ databases">
        <title>Evolutionary innovations through gain and loss of genes in the ectomycorrhizal Boletales.</title>
        <authorList>
            <person name="Wu G."/>
            <person name="Miyauchi S."/>
            <person name="Morin E."/>
            <person name="Yang Z.-L."/>
            <person name="Xu J."/>
            <person name="Martin F.M."/>
        </authorList>
    </citation>
    <scope>NUCLEOTIDE SEQUENCE</scope>
    <source>
        <strain evidence="7">BR01</strain>
    </source>
</reference>
<dbReference type="Pfam" id="PF00186">
    <property type="entry name" value="DHFR_1"/>
    <property type="match status" value="1"/>
</dbReference>
<keyword evidence="5" id="KW-1133">Transmembrane helix</keyword>
<dbReference type="UniPathway" id="UPA00077">
    <property type="reaction ID" value="UER00158"/>
</dbReference>
<keyword evidence="8" id="KW-1185">Reference proteome</keyword>
<evidence type="ECO:0000313" key="7">
    <source>
        <dbReference type="EMBL" id="KAG6381152.1"/>
    </source>
</evidence>
<protein>
    <recommendedName>
        <fullName evidence="1">dihydrofolate reductase</fullName>
        <ecNumber evidence="1">1.5.1.3</ecNumber>
    </recommendedName>
</protein>
<dbReference type="EMBL" id="JAGFBS010000002">
    <property type="protein sequence ID" value="KAG6381152.1"/>
    <property type="molecule type" value="Genomic_DNA"/>
</dbReference>
<dbReference type="EC" id="1.5.1.3" evidence="1"/>
<dbReference type="Proteomes" id="UP000683000">
    <property type="component" value="Unassembled WGS sequence"/>
</dbReference>
<feature type="transmembrane region" description="Helical" evidence="5">
    <location>
        <begin position="477"/>
        <end position="500"/>
    </location>
</feature>
<dbReference type="InterPro" id="IPR017925">
    <property type="entry name" value="DHFR_CS"/>
</dbReference>
<keyword evidence="3" id="KW-0521">NADP</keyword>
<name>A0A8I2Z1S5_9AGAM</name>
<keyword evidence="5" id="KW-0812">Transmembrane</keyword>
<comment type="caution">
    <text evidence="7">The sequence shown here is derived from an EMBL/GenBank/DDBJ whole genome shotgun (WGS) entry which is preliminary data.</text>
</comment>
<feature type="domain" description="DHFR" evidence="6">
    <location>
        <begin position="3"/>
        <end position="201"/>
    </location>
</feature>
<dbReference type="PANTHER" id="PTHR19346:SF4">
    <property type="entry name" value="SUGAR PHOSPHATE TRANSPORTER DOMAIN-CONTAINING PROTEIN"/>
    <property type="match status" value="1"/>
</dbReference>
<feature type="transmembrane region" description="Helical" evidence="5">
    <location>
        <begin position="275"/>
        <end position="296"/>
    </location>
</feature>
<dbReference type="InterPro" id="IPR001796">
    <property type="entry name" value="DHFR_dom"/>
</dbReference>
<dbReference type="GO" id="GO:0006730">
    <property type="term" value="P:one-carbon metabolic process"/>
    <property type="evidence" value="ECO:0007669"/>
    <property type="project" value="UniProtKB-KW"/>
</dbReference>
<feature type="transmembrane region" description="Helical" evidence="5">
    <location>
        <begin position="353"/>
        <end position="380"/>
    </location>
</feature>
<keyword evidence="5" id="KW-0472">Membrane</keyword>
<feature type="transmembrane region" description="Helical" evidence="5">
    <location>
        <begin position="559"/>
        <end position="586"/>
    </location>
</feature>
<gene>
    <name evidence="7" type="ORF">JVT61DRAFT_5553</name>
</gene>
<dbReference type="InterPro" id="IPR026505">
    <property type="entry name" value="Solute_c_fam_35_mem_F3/F4"/>
</dbReference>
<evidence type="ECO:0000256" key="3">
    <source>
        <dbReference type="ARBA" id="ARBA00022857"/>
    </source>
</evidence>
<keyword evidence="4" id="KW-0560">Oxidoreductase</keyword>
<evidence type="ECO:0000256" key="5">
    <source>
        <dbReference type="SAM" id="Phobius"/>
    </source>
</evidence>
<evidence type="ECO:0000256" key="4">
    <source>
        <dbReference type="ARBA" id="ARBA00023002"/>
    </source>
</evidence>
<organism evidence="7 8">
    <name type="scientific">Boletus reticuloceps</name>
    <dbReference type="NCBI Taxonomy" id="495285"/>
    <lineage>
        <taxon>Eukaryota</taxon>
        <taxon>Fungi</taxon>
        <taxon>Dikarya</taxon>
        <taxon>Basidiomycota</taxon>
        <taxon>Agaricomycotina</taxon>
        <taxon>Agaricomycetes</taxon>
        <taxon>Agaricomycetidae</taxon>
        <taxon>Boletales</taxon>
        <taxon>Boletineae</taxon>
        <taxon>Boletaceae</taxon>
        <taxon>Boletoideae</taxon>
        <taxon>Boletus</taxon>
    </lineage>
</organism>
<accession>A0A8I2Z1S5</accession>
<evidence type="ECO:0000259" key="6">
    <source>
        <dbReference type="PROSITE" id="PS51330"/>
    </source>
</evidence>
<evidence type="ECO:0000256" key="2">
    <source>
        <dbReference type="ARBA" id="ARBA00022563"/>
    </source>
</evidence>
<dbReference type="PROSITE" id="PS00075">
    <property type="entry name" value="DHFR_1"/>
    <property type="match status" value="1"/>
</dbReference>
<keyword evidence="2" id="KW-0554">One-carbon metabolism</keyword>
<dbReference type="GO" id="GO:0046654">
    <property type="term" value="P:tetrahydrofolate biosynthetic process"/>
    <property type="evidence" value="ECO:0007669"/>
    <property type="project" value="UniProtKB-UniPathway"/>
</dbReference>
<dbReference type="PANTHER" id="PTHR19346">
    <property type="entry name" value="SUGAR PHOSPHATE TRANSPORTER DOMAIN-CONTAINING PROTEIN"/>
    <property type="match status" value="1"/>
</dbReference>
<dbReference type="CDD" id="cd00209">
    <property type="entry name" value="DHFR"/>
    <property type="match status" value="1"/>
</dbReference>
<dbReference type="Gene3D" id="3.40.430.10">
    <property type="entry name" value="Dihydrofolate Reductase, subunit A"/>
    <property type="match status" value="1"/>
</dbReference>
<dbReference type="SUPFAM" id="SSF53597">
    <property type="entry name" value="Dihydrofolate reductase-like"/>
    <property type="match status" value="1"/>
</dbReference>
<sequence>MSPLTLIVAATKQNGIGRGGTMPWHIPKDLAYFSRVTTYAPTTQVNSVFMGRKTWESIPPKFRPLKKRINVVLSRNSDYDLFNPGDPAALPPTDSTHLCSNLKTAVETFGSRKDVHRLFVIGGSSLYQLALSQHSLQADRILITRIDTPQFDCDVFFPDVLGGAEWRKASHEEHSAWVGFEVPAGIQTENGVEFEFQMWISVPYLNNHVQLLTFSQLELLGRGTMERAVQESTPIPASRTAAFVLFVLVLVAFVVETQTTQYLQITLGYEQPYFIFYIVHSCFLLSFPIHLIYVLLKTKHGLRPLLTGLNFALTTQMTAWRTGRSSSTGSLSVAKLFVPIVCTTAFYNLPGLLWFIAVSLASVTDVTAIWNANAFFAYIFSVKLLGVKWGTLPLFAVIIATLGVLTVVYGGTTALSPHLHSLQEYIALPTNPEFTAESGCYRPLPDHANNSLDEETAAVLRADDIVYPPPFGLHPNLITATIGLCTLLVFWIPIPFLHYYQIETFRLPPSGSTLLAIATISTSGVVFNAGLMILLGVWGPIVTSVGNLLTLVLTLFSDLYFGTVALTFGGLLGAGMIICAFGVLVYDMF</sequence>
<feature type="transmembrane region" description="Helical" evidence="5">
    <location>
        <begin position="512"/>
        <end position="539"/>
    </location>
</feature>
<proteinExistence type="predicted"/>
<dbReference type="PRINTS" id="PR00070">
    <property type="entry name" value="DHFR"/>
</dbReference>
<dbReference type="AlphaFoldDB" id="A0A8I2Z1S5"/>
<evidence type="ECO:0000256" key="1">
    <source>
        <dbReference type="ARBA" id="ARBA00012856"/>
    </source>
</evidence>
<dbReference type="OrthoDB" id="10062838at2759"/>
<dbReference type="PROSITE" id="PS51330">
    <property type="entry name" value="DHFR_2"/>
    <property type="match status" value="1"/>
</dbReference>
<dbReference type="GO" id="GO:0004146">
    <property type="term" value="F:dihydrofolate reductase activity"/>
    <property type="evidence" value="ECO:0007669"/>
    <property type="project" value="UniProtKB-EC"/>
</dbReference>
<feature type="transmembrane region" description="Helical" evidence="5">
    <location>
        <begin position="329"/>
        <end position="347"/>
    </location>
</feature>
<feature type="transmembrane region" description="Helical" evidence="5">
    <location>
        <begin position="392"/>
        <end position="412"/>
    </location>
</feature>